<dbReference type="Gene3D" id="3.30.530.20">
    <property type="match status" value="1"/>
</dbReference>
<sequence length="159" mass="18089">MTTPPFFHGIFTIRRSWAAPPARVFKAWSDPELKSQWFTGPADRWTLKRRTMDFRAGGIEVLEGRFNQSGLETLFEARFHLIEPNCRLVYAYDLYHSGSFHSVTLSSLILEPEASGTALSYTEQIVFLDGKDGTESRRHGTALQFDMIENTLQLNGVSQ</sequence>
<evidence type="ECO:0000259" key="2">
    <source>
        <dbReference type="Pfam" id="PF08327"/>
    </source>
</evidence>
<proteinExistence type="inferred from homology"/>
<dbReference type="InterPro" id="IPR023393">
    <property type="entry name" value="START-like_dom_sf"/>
</dbReference>
<evidence type="ECO:0000256" key="1">
    <source>
        <dbReference type="ARBA" id="ARBA00006817"/>
    </source>
</evidence>
<name>B8ET95_METSB</name>
<dbReference type="STRING" id="395965.Msil_2819"/>
<dbReference type="Proteomes" id="UP000002257">
    <property type="component" value="Chromosome"/>
</dbReference>
<dbReference type="InterPro" id="IPR013538">
    <property type="entry name" value="ASHA1/2-like_C"/>
</dbReference>
<feature type="domain" description="Activator of Hsp90 ATPase homologue 1/2-like C-terminal" evidence="2">
    <location>
        <begin position="18"/>
        <end position="151"/>
    </location>
</feature>
<dbReference type="HOGENOM" id="CLU_108923_5_0_5"/>
<reference evidence="3 4" key="1">
    <citation type="journal article" date="2010" name="J. Bacteriol.">
        <title>Complete genome sequence of the aerobic facultative methanotroph Methylocella silvestris BL2.</title>
        <authorList>
            <person name="Chen Y."/>
            <person name="Crombie A."/>
            <person name="Rahman M.T."/>
            <person name="Dedysh S.N."/>
            <person name="Liesack W."/>
            <person name="Stott M.B."/>
            <person name="Alam M."/>
            <person name="Theisen A.R."/>
            <person name="Murrell J.C."/>
            <person name="Dunfield P.F."/>
        </authorList>
    </citation>
    <scope>NUCLEOTIDE SEQUENCE [LARGE SCALE GENOMIC DNA]</scope>
    <source>
        <strain evidence="4">DSM 15510 / CIP 108128 / LMG 27833 / NCIMB 13906 / BL2</strain>
    </source>
</reference>
<evidence type="ECO:0000313" key="4">
    <source>
        <dbReference type="Proteomes" id="UP000002257"/>
    </source>
</evidence>
<protein>
    <submittedName>
        <fullName evidence="3">Activator of Hsp90 ATPase 1 family protein</fullName>
    </submittedName>
</protein>
<dbReference type="RefSeq" id="WP_012591806.1">
    <property type="nucleotide sequence ID" value="NC_011666.1"/>
</dbReference>
<dbReference type="OrthoDB" id="9803476at2"/>
<comment type="similarity">
    <text evidence="1">Belongs to the AHA1 family.</text>
</comment>
<organism evidence="3 4">
    <name type="scientific">Methylocella silvestris (strain DSM 15510 / CIP 108128 / LMG 27833 / NCIMB 13906 / BL2)</name>
    <dbReference type="NCBI Taxonomy" id="395965"/>
    <lineage>
        <taxon>Bacteria</taxon>
        <taxon>Pseudomonadati</taxon>
        <taxon>Pseudomonadota</taxon>
        <taxon>Alphaproteobacteria</taxon>
        <taxon>Hyphomicrobiales</taxon>
        <taxon>Beijerinckiaceae</taxon>
        <taxon>Methylocella</taxon>
    </lineage>
</organism>
<dbReference type="KEGG" id="msl:Msil_2819"/>
<dbReference type="AlphaFoldDB" id="B8ET95"/>
<accession>B8ET95</accession>
<evidence type="ECO:0000313" key="3">
    <source>
        <dbReference type="EMBL" id="ACK51737.1"/>
    </source>
</evidence>
<keyword evidence="4" id="KW-1185">Reference proteome</keyword>
<dbReference type="CDD" id="cd08900">
    <property type="entry name" value="SRPBCC_CalC_Aha1-like_7"/>
    <property type="match status" value="1"/>
</dbReference>
<dbReference type="eggNOG" id="COG3832">
    <property type="taxonomic scope" value="Bacteria"/>
</dbReference>
<gene>
    <name evidence="3" type="ordered locus">Msil_2819</name>
</gene>
<dbReference type="SUPFAM" id="SSF55961">
    <property type="entry name" value="Bet v1-like"/>
    <property type="match status" value="1"/>
</dbReference>
<dbReference type="EMBL" id="CP001280">
    <property type="protein sequence ID" value="ACK51737.1"/>
    <property type="molecule type" value="Genomic_DNA"/>
</dbReference>
<dbReference type="Pfam" id="PF08327">
    <property type="entry name" value="AHSA1"/>
    <property type="match status" value="1"/>
</dbReference>